<keyword evidence="4" id="KW-0998">Cell outer membrane</keyword>
<evidence type="ECO:0000313" key="9">
    <source>
        <dbReference type="Proteomes" id="UP000598633"/>
    </source>
</evidence>
<feature type="domain" description="OmpA-like" evidence="7">
    <location>
        <begin position="303"/>
        <end position="419"/>
    </location>
</feature>
<dbReference type="PROSITE" id="PS51123">
    <property type="entry name" value="OMPA_2"/>
    <property type="match status" value="1"/>
</dbReference>
<evidence type="ECO:0000256" key="3">
    <source>
        <dbReference type="ARBA" id="ARBA00023136"/>
    </source>
</evidence>
<dbReference type="SUPFAM" id="SSF103647">
    <property type="entry name" value="TSP type-3 repeat"/>
    <property type="match status" value="1"/>
</dbReference>
<dbReference type="GO" id="GO:0009279">
    <property type="term" value="C:cell outer membrane"/>
    <property type="evidence" value="ECO:0007669"/>
    <property type="project" value="UniProtKB-SubCell"/>
</dbReference>
<reference evidence="8 9" key="1">
    <citation type="submission" date="2020-08" db="EMBL/GenBank/DDBJ databases">
        <title>Acidobacteriota in marine sediments use diverse sulfur dissimilation pathways.</title>
        <authorList>
            <person name="Wasmund K."/>
        </authorList>
    </citation>
    <scope>NUCLEOTIDE SEQUENCE [LARGE SCALE GENOMIC DNA]</scope>
    <source>
        <strain evidence="8">MAG AM3-A</strain>
    </source>
</reference>
<keyword evidence="2" id="KW-0732">Signal</keyword>
<gene>
    <name evidence="8" type="ORF">IFJ97_00105</name>
</gene>
<dbReference type="GO" id="GO:0005509">
    <property type="term" value="F:calcium ion binding"/>
    <property type="evidence" value="ECO:0007669"/>
    <property type="project" value="InterPro"/>
</dbReference>
<evidence type="ECO:0000259" key="7">
    <source>
        <dbReference type="PROSITE" id="PS51123"/>
    </source>
</evidence>
<accession>A0A8J6YAI2</accession>
<dbReference type="InterPro" id="IPR003367">
    <property type="entry name" value="Thrombospondin_3-like_rpt"/>
</dbReference>
<organism evidence="8 9">
    <name type="scientific">Candidatus Sulfomarinibacter kjeldsenii</name>
    <dbReference type="NCBI Taxonomy" id="2885994"/>
    <lineage>
        <taxon>Bacteria</taxon>
        <taxon>Pseudomonadati</taxon>
        <taxon>Acidobacteriota</taxon>
        <taxon>Thermoanaerobaculia</taxon>
        <taxon>Thermoanaerobaculales</taxon>
        <taxon>Candidatus Sulfomarinibacteraceae</taxon>
        <taxon>Candidatus Sulfomarinibacter</taxon>
    </lineage>
</organism>
<dbReference type="PANTHER" id="PTHR30329">
    <property type="entry name" value="STATOR ELEMENT OF FLAGELLAR MOTOR COMPLEX"/>
    <property type="match status" value="1"/>
</dbReference>
<dbReference type="PANTHER" id="PTHR30329:SF21">
    <property type="entry name" value="LIPOPROTEIN YIAD-RELATED"/>
    <property type="match status" value="1"/>
</dbReference>
<dbReference type="InterPro" id="IPR036737">
    <property type="entry name" value="OmpA-like_sf"/>
</dbReference>
<evidence type="ECO:0000256" key="6">
    <source>
        <dbReference type="SAM" id="MobiDB-lite"/>
    </source>
</evidence>
<protein>
    <submittedName>
        <fullName evidence="8">OmpA family protein</fullName>
    </submittedName>
</protein>
<proteinExistence type="predicted"/>
<evidence type="ECO:0000256" key="4">
    <source>
        <dbReference type="ARBA" id="ARBA00023237"/>
    </source>
</evidence>
<dbReference type="InterPro" id="IPR036465">
    <property type="entry name" value="vWFA_dom_sf"/>
</dbReference>
<dbReference type="Gene3D" id="3.30.1330.60">
    <property type="entry name" value="OmpA-like domain"/>
    <property type="match status" value="1"/>
</dbReference>
<keyword evidence="3 5" id="KW-0472">Membrane</keyword>
<evidence type="ECO:0000256" key="1">
    <source>
        <dbReference type="ARBA" id="ARBA00004442"/>
    </source>
</evidence>
<dbReference type="InterPro" id="IPR006664">
    <property type="entry name" value="OMP_bac"/>
</dbReference>
<evidence type="ECO:0000256" key="5">
    <source>
        <dbReference type="PROSITE-ProRule" id="PRU00473"/>
    </source>
</evidence>
<dbReference type="InterPro" id="IPR028974">
    <property type="entry name" value="TSP_type-3_rpt"/>
</dbReference>
<feature type="region of interest" description="Disordered" evidence="6">
    <location>
        <begin position="392"/>
        <end position="419"/>
    </location>
</feature>
<dbReference type="AlphaFoldDB" id="A0A8J6YAI2"/>
<dbReference type="Proteomes" id="UP000598633">
    <property type="component" value="Unassembled WGS sequence"/>
</dbReference>
<dbReference type="SUPFAM" id="SSF103088">
    <property type="entry name" value="OmpA-like"/>
    <property type="match status" value="1"/>
</dbReference>
<dbReference type="InterPro" id="IPR050330">
    <property type="entry name" value="Bact_OuterMem_StrucFunc"/>
</dbReference>
<sequence length="419" mass="44420">MTDRWQRQRKLGISEDFLISLNHTTPDLGYDGGLRTFGRGLCKSQGKTVSIIEIGEYLSSSFGDGVARFNCADGTSPLNLALDAAGADLFKRDARTAVIIVSDGLDMGKKEVAAAEGLASAFGENLEIYAVQIGNSKKGRQLLENVVAAGGSGYLKPASKLTTSRAMALFVTDVFLWPDADGDGVPDHLDKCPDTPKGVEVDSVGCPVDSDGDGVPDYLDKCPGTPKNVAVDAKGCPIDSDGDGVPDYLDKCPGTPSGAKVDTKGCPVDSDGDGVPDYLDKCPGTPKGVPVDDKGCPIAGIEVAGDEWFLRGQVLFDVNRNTIKPAAAEILLRVANFLKKNQQYMVEIQGNTDSTGPLAWNMQLSEKRAEAVKEYLVTNGVAAGRLTAKGFGPNDPLAQNNTAEGRAKNRRVDFKPTMR</sequence>
<name>A0A8J6YAI2_9BACT</name>
<dbReference type="GO" id="GO:0007155">
    <property type="term" value="P:cell adhesion"/>
    <property type="evidence" value="ECO:0007669"/>
    <property type="project" value="InterPro"/>
</dbReference>
<evidence type="ECO:0000313" key="8">
    <source>
        <dbReference type="EMBL" id="MBD3869746.1"/>
    </source>
</evidence>
<comment type="subcellular location">
    <subcellularLocation>
        <location evidence="1">Cell outer membrane</location>
    </subcellularLocation>
</comment>
<evidence type="ECO:0000256" key="2">
    <source>
        <dbReference type="ARBA" id="ARBA00022729"/>
    </source>
</evidence>
<comment type="caution">
    <text evidence="8">The sequence shown here is derived from an EMBL/GenBank/DDBJ whole genome shotgun (WGS) entry which is preliminary data.</text>
</comment>
<dbReference type="Gene3D" id="3.40.50.410">
    <property type="entry name" value="von Willebrand factor, type A domain"/>
    <property type="match status" value="1"/>
</dbReference>
<dbReference type="EMBL" id="JACXWA010000003">
    <property type="protein sequence ID" value="MBD3869746.1"/>
    <property type="molecule type" value="Genomic_DNA"/>
</dbReference>
<dbReference type="Gene3D" id="4.10.1080.10">
    <property type="entry name" value="TSP type-3 repeat"/>
    <property type="match status" value="1"/>
</dbReference>
<feature type="compositionally biased region" description="Basic and acidic residues" evidence="6">
    <location>
        <begin position="405"/>
        <end position="419"/>
    </location>
</feature>
<dbReference type="Pfam" id="PF02412">
    <property type="entry name" value="TSP_3"/>
    <property type="match status" value="4"/>
</dbReference>
<dbReference type="CDD" id="cd07185">
    <property type="entry name" value="OmpA_C-like"/>
    <property type="match status" value="1"/>
</dbReference>
<dbReference type="InterPro" id="IPR006665">
    <property type="entry name" value="OmpA-like"/>
</dbReference>
<dbReference type="Pfam" id="PF00691">
    <property type="entry name" value="OmpA"/>
    <property type="match status" value="1"/>
</dbReference>
<dbReference type="PRINTS" id="PR01021">
    <property type="entry name" value="OMPADOMAIN"/>
</dbReference>